<name>A0A7U2I243_PHANO</name>
<evidence type="ECO:0000256" key="1">
    <source>
        <dbReference type="SAM" id="MobiDB-lite"/>
    </source>
</evidence>
<feature type="compositionally biased region" description="Basic residues" evidence="1">
    <location>
        <begin position="290"/>
        <end position="300"/>
    </location>
</feature>
<dbReference type="RefSeq" id="XP_001792138.1">
    <property type="nucleotide sequence ID" value="XM_001792086.1"/>
</dbReference>
<proteinExistence type="predicted"/>
<dbReference type="OrthoDB" id="3783833at2759"/>
<dbReference type="KEGG" id="pno:SNOG_01500"/>
<sequence length="329" mass="37308">MSYLLEFPPTTLPLPDDVRQPPYVIFAINNVSMVEKLPSRIPLKAVVHFIPKLAQYVLPVPEDLPADVAKGVLRTPYVGIDIALDIGIASFQRIILKVLQSAGMAVPKHQLQLPTTTITSVSIRKSWLLLELHPAGLDALMIHLQTRLINGSPVTLVEIQALWAHFPSNSEMLRLMAINFVQSQVDFHYHREDFNKIRSWYLMSRERRSVFQAAEALFPEFGKMSSLRFSDRVIFNRMPLSESRRKTKEREDREAEEAAALSLLNRRMEVLEMKAKKIKKAESAEDVKKTSKIRLKKRVRSAPELKDGGEGAEQAMLQPTVYDPSQASA</sequence>
<protein>
    <submittedName>
        <fullName evidence="2">Uncharacterized protein</fullName>
    </submittedName>
</protein>
<organism evidence="2 3">
    <name type="scientific">Phaeosphaeria nodorum (strain SN15 / ATCC MYA-4574 / FGSC 10173)</name>
    <name type="common">Glume blotch fungus</name>
    <name type="synonym">Parastagonospora nodorum</name>
    <dbReference type="NCBI Taxonomy" id="321614"/>
    <lineage>
        <taxon>Eukaryota</taxon>
        <taxon>Fungi</taxon>
        <taxon>Dikarya</taxon>
        <taxon>Ascomycota</taxon>
        <taxon>Pezizomycotina</taxon>
        <taxon>Dothideomycetes</taxon>
        <taxon>Pleosporomycetidae</taxon>
        <taxon>Pleosporales</taxon>
        <taxon>Pleosporineae</taxon>
        <taxon>Phaeosphaeriaceae</taxon>
        <taxon>Parastagonospora</taxon>
    </lineage>
</organism>
<reference evidence="3" key="1">
    <citation type="journal article" date="2021" name="BMC Genomics">
        <title>Chromosome-level genome assembly and manually-curated proteome of model necrotroph Parastagonospora nodorum Sn15 reveals a genome-wide trove of candidate effector homologs, and redundancy of virulence-related functions within an accessory chromosome.</title>
        <authorList>
            <person name="Bertazzoni S."/>
            <person name="Jones D.A.B."/>
            <person name="Phan H.T."/>
            <person name="Tan K.-C."/>
            <person name="Hane J.K."/>
        </authorList>
    </citation>
    <scope>NUCLEOTIDE SEQUENCE [LARGE SCALE GENOMIC DNA]</scope>
    <source>
        <strain evidence="3">SN15 / ATCC MYA-4574 / FGSC 10173)</strain>
    </source>
</reference>
<dbReference type="Proteomes" id="UP000663193">
    <property type="component" value="Chromosome 6"/>
</dbReference>
<feature type="region of interest" description="Disordered" evidence="1">
    <location>
        <begin position="281"/>
        <end position="329"/>
    </location>
</feature>
<evidence type="ECO:0000313" key="3">
    <source>
        <dbReference type="Proteomes" id="UP000663193"/>
    </source>
</evidence>
<dbReference type="EMBL" id="CP069028">
    <property type="protein sequence ID" value="QRC96597.1"/>
    <property type="molecule type" value="Genomic_DNA"/>
</dbReference>
<dbReference type="AlphaFoldDB" id="A0A7U2I243"/>
<keyword evidence="3" id="KW-1185">Reference proteome</keyword>
<accession>A0A7U2I243</accession>
<gene>
    <name evidence="2" type="ORF">JI435_015000</name>
</gene>
<dbReference type="VEuPathDB" id="FungiDB:JI435_015000"/>
<evidence type="ECO:0000313" key="2">
    <source>
        <dbReference type="EMBL" id="QRC96597.1"/>
    </source>
</evidence>